<dbReference type="Proteomes" id="UP000008022">
    <property type="component" value="Unassembled WGS sequence"/>
</dbReference>
<dbReference type="HOGENOM" id="CLU_2472969_0_0_1"/>
<accession>A0A0E0N9J9</accession>
<reference evidence="2" key="1">
    <citation type="submission" date="2013-06" db="EMBL/GenBank/DDBJ databases">
        <authorList>
            <person name="Zhao Q."/>
        </authorList>
    </citation>
    <scope>NUCLEOTIDE SEQUENCE</scope>
    <source>
        <strain evidence="2">cv. W1943</strain>
    </source>
</reference>
<sequence length="88" mass="10348">MLRTVMLKAERWTWRNLVVGGRRCRLGNQRWSRGGINGPRRAWWQHGQQSCYFYASRDDGREARVVPAPPSLASAGRWELVVHYQYKC</sequence>
<dbReference type="EnsemblPlants" id="ORUFI02G03090.1">
    <property type="protein sequence ID" value="ORUFI02G03090.1"/>
    <property type="gene ID" value="ORUFI02G03090"/>
</dbReference>
<protein>
    <submittedName>
        <fullName evidence="1">Uncharacterized protein</fullName>
    </submittedName>
</protein>
<reference evidence="1" key="2">
    <citation type="submission" date="2015-06" db="UniProtKB">
        <authorList>
            <consortium name="EnsemblPlants"/>
        </authorList>
    </citation>
    <scope>IDENTIFICATION</scope>
</reference>
<evidence type="ECO:0000313" key="2">
    <source>
        <dbReference type="Proteomes" id="UP000008022"/>
    </source>
</evidence>
<dbReference type="Gramene" id="ORUFI02G03090.1">
    <property type="protein sequence ID" value="ORUFI02G03090.1"/>
    <property type="gene ID" value="ORUFI02G03090"/>
</dbReference>
<dbReference type="AlphaFoldDB" id="A0A0E0N9J9"/>
<proteinExistence type="predicted"/>
<keyword evidence="2" id="KW-1185">Reference proteome</keyword>
<name>A0A0E0N9J9_ORYRU</name>
<organism evidence="1 2">
    <name type="scientific">Oryza rufipogon</name>
    <name type="common">Brownbeard rice</name>
    <name type="synonym">Asian wild rice</name>
    <dbReference type="NCBI Taxonomy" id="4529"/>
    <lineage>
        <taxon>Eukaryota</taxon>
        <taxon>Viridiplantae</taxon>
        <taxon>Streptophyta</taxon>
        <taxon>Embryophyta</taxon>
        <taxon>Tracheophyta</taxon>
        <taxon>Spermatophyta</taxon>
        <taxon>Magnoliopsida</taxon>
        <taxon>Liliopsida</taxon>
        <taxon>Poales</taxon>
        <taxon>Poaceae</taxon>
        <taxon>BOP clade</taxon>
        <taxon>Oryzoideae</taxon>
        <taxon>Oryzeae</taxon>
        <taxon>Oryzinae</taxon>
        <taxon>Oryza</taxon>
    </lineage>
</organism>
<evidence type="ECO:0000313" key="1">
    <source>
        <dbReference type="EnsemblPlants" id="ORUFI02G03090.1"/>
    </source>
</evidence>